<dbReference type="AlphaFoldDB" id="A0A494W9A5"/>
<dbReference type="GO" id="GO:0008757">
    <property type="term" value="F:S-adenosylmethionine-dependent methyltransferase activity"/>
    <property type="evidence" value="ECO:0007669"/>
    <property type="project" value="InterPro"/>
</dbReference>
<dbReference type="Proteomes" id="UP000279959">
    <property type="component" value="Chromosome"/>
</dbReference>
<dbReference type="SUPFAM" id="SSF53335">
    <property type="entry name" value="S-adenosyl-L-methionine-dependent methyltransferases"/>
    <property type="match status" value="1"/>
</dbReference>
<dbReference type="PANTHER" id="PTHR44068:SF11">
    <property type="entry name" value="GERANYL DIPHOSPHATE 2-C-METHYLTRANSFERASE"/>
    <property type="match status" value="1"/>
</dbReference>
<dbReference type="GO" id="GO:0032259">
    <property type="term" value="P:methylation"/>
    <property type="evidence" value="ECO:0007669"/>
    <property type="project" value="UniProtKB-KW"/>
</dbReference>
<evidence type="ECO:0000313" key="3">
    <source>
        <dbReference type="EMBL" id="BBD97005.1"/>
    </source>
</evidence>
<proteinExistence type="predicted"/>
<dbReference type="KEGG" id="sami:SAMIE_1005060"/>
<gene>
    <name evidence="3" type="ORF">SAMIE_1005060</name>
</gene>
<organism evidence="3 4">
    <name type="scientific">Sphingobium amiense</name>
    <dbReference type="NCBI Taxonomy" id="135719"/>
    <lineage>
        <taxon>Bacteria</taxon>
        <taxon>Pseudomonadati</taxon>
        <taxon>Pseudomonadota</taxon>
        <taxon>Alphaproteobacteria</taxon>
        <taxon>Sphingomonadales</taxon>
        <taxon>Sphingomonadaceae</taxon>
        <taxon>Sphingobium</taxon>
    </lineage>
</organism>
<reference evidence="3 4" key="1">
    <citation type="submission" date="2018-05" db="EMBL/GenBank/DDBJ databases">
        <title>Complete Genome Sequence of the Nonylphenol-Degrading Bacterium Sphingobium amiense DSM 16289T.</title>
        <authorList>
            <person name="Ootsuka M."/>
            <person name="Nishizawa T."/>
            <person name="Ohta H."/>
        </authorList>
    </citation>
    <scope>NUCLEOTIDE SEQUENCE [LARGE SCALE GENOMIC DNA]</scope>
    <source>
        <strain evidence="3 4">DSM 16289</strain>
    </source>
</reference>
<dbReference type="InterPro" id="IPR029063">
    <property type="entry name" value="SAM-dependent_MTases_sf"/>
</dbReference>
<dbReference type="Pfam" id="PF08241">
    <property type="entry name" value="Methyltransf_11"/>
    <property type="match status" value="1"/>
</dbReference>
<dbReference type="EMBL" id="AP018664">
    <property type="protein sequence ID" value="BBD97005.1"/>
    <property type="molecule type" value="Genomic_DNA"/>
</dbReference>
<keyword evidence="1 3" id="KW-0808">Transferase</keyword>
<name>A0A494W9A5_9SPHN</name>
<keyword evidence="4" id="KW-1185">Reference proteome</keyword>
<keyword evidence="3" id="KW-0489">Methyltransferase</keyword>
<sequence>MPNTTEIVRDHYQSGTASADPVGDVMLSLDRSRAVSRAIDLAPLDQFHAGGAAATIELADLLAPAKGARLLDAGAGLGGPARLIAERFGVHVTGIDLTPSYVDLANRLASRTDLADQVTYQVGDLLDMPFHGASFDGAYTQHVVMNIKDRSRLYTEIRRVLKPGAAFAFHDVIASGTGEHPIYPTPWADSQMSSFLLDEGETTAVLLGANLRLEIWEDVTKSSIEAIGAVIASKPVGPSLASVMGPRFPLMAQNYARNLREGRLRVVMGRARAF</sequence>
<dbReference type="Gene3D" id="3.40.50.150">
    <property type="entry name" value="Vaccinia Virus protein VP39"/>
    <property type="match status" value="1"/>
</dbReference>
<evidence type="ECO:0000313" key="4">
    <source>
        <dbReference type="Proteomes" id="UP000279959"/>
    </source>
</evidence>
<dbReference type="PANTHER" id="PTHR44068">
    <property type="entry name" value="ZGC:194242"/>
    <property type="match status" value="1"/>
</dbReference>
<dbReference type="CDD" id="cd02440">
    <property type="entry name" value="AdoMet_MTases"/>
    <property type="match status" value="1"/>
</dbReference>
<dbReference type="InterPro" id="IPR013216">
    <property type="entry name" value="Methyltransf_11"/>
</dbReference>
<feature type="domain" description="Methyltransferase type 11" evidence="2">
    <location>
        <begin position="71"/>
        <end position="169"/>
    </location>
</feature>
<accession>A0A494W9A5</accession>
<evidence type="ECO:0000256" key="1">
    <source>
        <dbReference type="ARBA" id="ARBA00022679"/>
    </source>
</evidence>
<evidence type="ECO:0000259" key="2">
    <source>
        <dbReference type="Pfam" id="PF08241"/>
    </source>
</evidence>
<dbReference type="InterPro" id="IPR050447">
    <property type="entry name" value="Erg6_SMT_methyltransf"/>
</dbReference>
<protein>
    <submittedName>
        <fullName evidence="3">Class I SAM-dependent methyltransferase</fullName>
    </submittedName>
</protein>